<dbReference type="PANTHER" id="PTHR43798">
    <property type="entry name" value="MONOACYLGLYCEROL LIPASE"/>
    <property type="match status" value="1"/>
</dbReference>
<feature type="domain" description="AB hydrolase-1" evidence="1">
    <location>
        <begin position="65"/>
        <end position="169"/>
    </location>
</feature>
<dbReference type="Proteomes" id="UP000198346">
    <property type="component" value="Unassembled WGS sequence"/>
</dbReference>
<dbReference type="PRINTS" id="PR00111">
    <property type="entry name" value="ABHYDROLASE"/>
</dbReference>
<dbReference type="InterPro" id="IPR000073">
    <property type="entry name" value="AB_hydrolase_1"/>
</dbReference>
<proteinExistence type="predicted"/>
<dbReference type="Pfam" id="PF00561">
    <property type="entry name" value="Abhydrolase_1"/>
    <property type="match status" value="1"/>
</dbReference>
<evidence type="ECO:0000259" key="1">
    <source>
        <dbReference type="Pfam" id="PF00561"/>
    </source>
</evidence>
<dbReference type="InterPro" id="IPR050266">
    <property type="entry name" value="AB_hydrolase_sf"/>
</dbReference>
<gene>
    <name evidence="2" type="ORF">SAMN06297382_2929</name>
</gene>
<evidence type="ECO:0000313" key="2">
    <source>
        <dbReference type="EMBL" id="SNT75838.1"/>
    </source>
</evidence>
<dbReference type="Gene3D" id="3.40.50.1820">
    <property type="entry name" value="alpha/beta hydrolase"/>
    <property type="match status" value="1"/>
</dbReference>
<name>A0A239Q0H3_9PROT</name>
<reference evidence="2 3" key="1">
    <citation type="submission" date="2017-07" db="EMBL/GenBank/DDBJ databases">
        <authorList>
            <person name="Sun Z.S."/>
            <person name="Albrecht U."/>
            <person name="Echele G."/>
            <person name="Lee C.C."/>
        </authorList>
    </citation>
    <scope>NUCLEOTIDE SEQUENCE [LARGE SCALE GENOMIC DNA]</scope>
    <source>
        <strain evidence="2 3">CGMCC 1.12710</strain>
    </source>
</reference>
<protein>
    <submittedName>
        <fullName evidence="2">Pimeloyl-ACP methyl ester carboxylesterase</fullName>
    </submittedName>
</protein>
<accession>A0A239Q0H3</accession>
<keyword evidence="3" id="KW-1185">Reference proteome</keyword>
<dbReference type="EMBL" id="FZQA01000010">
    <property type="protein sequence ID" value="SNT75838.1"/>
    <property type="molecule type" value="Genomic_DNA"/>
</dbReference>
<dbReference type="PANTHER" id="PTHR43798:SF33">
    <property type="entry name" value="HYDROLASE, PUTATIVE (AFU_ORTHOLOGUE AFUA_2G14860)-RELATED"/>
    <property type="match status" value="1"/>
</dbReference>
<evidence type="ECO:0000313" key="3">
    <source>
        <dbReference type="Proteomes" id="UP000198346"/>
    </source>
</evidence>
<dbReference type="InterPro" id="IPR029058">
    <property type="entry name" value="AB_hydrolase_fold"/>
</dbReference>
<dbReference type="SUPFAM" id="SSF53474">
    <property type="entry name" value="alpha/beta-Hydrolases"/>
    <property type="match status" value="1"/>
</dbReference>
<sequence>MTILLQTIRRRRMTLTFLLLLVAAAAILPGCASFYAERKAPPLGRFVEADGVRLHVVEAGPQDAPAVVLIHGASVNLRDMKISLGDALAERYRVVLIDRPGRGYSQRPRDGWRLDRQAALVKGALDALGVERPIVVGQSFGGAVALAYALQYQDETAGLVLLAPVSHEWPGGVAWYNKASGWPVAGVLFRRFVLPLYAPLAVNGGVAESFAPDEPPPNYADEAGLALLFRPGDFRANAEDLRRLKPQIVAMQSRYGALRLPVTIVTGAADATVSPRRHSKALAAEVPHARLAVLPDTGHALHHAETARIVALIDEMAADLR</sequence>
<dbReference type="GO" id="GO:0016020">
    <property type="term" value="C:membrane"/>
    <property type="evidence" value="ECO:0007669"/>
    <property type="project" value="TreeGrafter"/>
</dbReference>
<organism evidence="2 3">
    <name type="scientific">Amphiplicatus metriothermophilus</name>
    <dbReference type="NCBI Taxonomy" id="1519374"/>
    <lineage>
        <taxon>Bacteria</taxon>
        <taxon>Pseudomonadati</taxon>
        <taxon>Pseudomonadota</taxon>
        <taxon>Alphaproteobacteria</taxon>
        <taxon>Parvularculales</taxon>
        <taxon>Parvularculaceae</taxon>
        <taxon>Amphiplicatus</taxon>
    </lineage>
</organism>
<dbReference type="AlphaFoldDB" id="A0A239Q0H3"/>